<organism evidence="10 11">
    <name type="scientific">Spiribacter salilacus</name>
    <dbReference type="NCBI Taxonomy" id="2664894"/>
    <lineage>
        <taxon>Bacteria</taxon>
        <taxon>Pseudomonadati</taxon>
        <taxon>Pseudomonadota</taxon>
        <taxon>Gammaproteobacteria</taxon>
        <taxon>Chromatiales</taxon>
        <taxon>Ectothiorhodospiraceae</taxon>
        <taxon>Spiribacter</taxon>
    </lineage>
</organism>
<keyword evidence="5 9" id="KW-0812">Transmembrane</keyword>
<name>A0A6N7QMX3_9GAMM</name>
<evidence type="ECO:0000256" key="7">
    <source>
        <dbReference type="ARBA" id="ARBA00023136"/>
    </source>
</evidence>
<evidence type="ECO:0000256" key="8">
    <source>
        <dbReference type="ARBA" id="ARBA00026081"/>
    </source>
</evidence>
<dbReference type="GO" id="GO:0043190">
    <property type="term" value="C:ATP-binding cassette (ABC) transporter complex"/>
    <property type="evidence" value="ECO:0007669"/>
    <property type="project" value="InterPro"/>
</dbReference>
<keyword evidence="7 9" id="KW-0472">Membrane</keyword>
<comment type="function">
    <text evidence="1">Part of the ABC transporter complex LptBFG involved in the translocation of lipopolysaccharide (LPS) from the inner membrane to the outer membrane.</text>
</comment>
<gene>
    <name evidence="10" type="primary">lptG</name>
    <name evidence="10" type="ORF">GH984_03730</name>
</gene>
<comment type="similarity">
    <text evidence="3">Belongs to the LptF/LptG family.</text>
</comment>
<dbReference type="GO" id="GO:0055085">
    <property type="term" value="P:transmembrane transport"/>
    <property type="evidence" value="ECO:0007669"/>
    <property type="project" value="InterPro"/>
</dbReference>
<keyword evidence="4" id="KW-1003">Cell membrane</keyword>
<accession>A0A6N7QMX3</accession>
<dbReference type="PANTHER" id="PTHR33529:SF2">
    <property type="entry name" value="LIPOPOLYSACCHARIDE EXPORT SYSTEM PERMEASE PROTEIN LPTG"/>
    <property type="match status" value="1"/>
</dbReference>
<feature type="transmembrane region" description="Helical" evidence="9">
    <location>
        <begin position="103"/>
        <end position="122"/>
    </location>
</feature>
<evidence type="ECO:0000256" key="1">
    <source>
        <dbReference type="ARBA" id="ARBA00002265"/>
    </source>
</evidence>
<dbReference type="Pfam" id="PF03739">
    <property type="entry name" value="LptF_LptG"/>
    <property type="match status" value="1"/>
</dbReference>
<feature type="transmembrane region" description="Helical" evidence="9">
    <location>
        <begin position="301"/>
        <end position="318"/>
    </location>
</feature>
<keyword evidence="6 9" id="KW-1133">Transmembrane helix</keyword>
<dbReference type="EMBL" id="WJPP01000002">
    <property type="protein sequence ID" value="MRH77806.1"/>
    <property type="molecule type" value="Genomic_DNA"/>
</dbReference>
<evidence type="ECO:0000313" key="11">
    <source>
        <dbReference type="Proteomes" id="UP000433788"/>
    </source>
</evidence>
<keyword evidence="11" id="KW-1185">Reference proteome</keyword>
<feature type="transmembrane region" description="Helical" evidence="9">
    <location>
        <begin position="7"/>
        <end position="30"/>
    </location>
</feature>
<comment type="caution">
    <text evidence="10">The sequence shown here is derived from an EMBL/GenBank/DDBJ whole genome shotgun (WGS) entry which is preliminary data.</text>
</comment>
<evidence type="ECO:0000256" key="9">
    <source>
        <dbReference type="SAM" id="Phobius"/>
    </source>
</evidence>
<dbReference type="PANTHER" id="PTHR33529">
    <property type="entry name" value="SLR0882 PROTEIN-RELATED"/>
    <property type="match status" value="1"/>
</dbReference>
<evidence type="ECO:0000256" key="2">
    <source>
        <dbReference type="ARBA" id="ARBA00004651"/>
    </source>
</evidence>
<evidence type="ECO:0000256" key="5">
    <source>
        <dbReference type="ARBA" id="ARBA00022692"/>
    </source>
</evidence>
<dbReference type="AlphaFoldDB" id="A0A6N7QMX3"/>
<dbReference type="InterPro" id="IPR030923">
    <property type="entry name" value="LptG"/>
</dbReference>
<dbReference type="NCBIfam" id="TIGR04408">
    <property type="entry name" value="LptG_lptG"/>
    <property type="match status" value="1"/>
</dbReference>
<comment type="subunit">
    <text evidence="8">Component of the lipopolysaccharide transport and assembly complex. The LptBFG transporter is composed of two ATP-binding proteins (LptB) and two transmembrane proteins (LptF and LptG).</text>
</comment>
<evidence type="ECO:0000256" key="4">
    <source>
        <dbReference type="ARBA" id="ARBA00022475"/>
    </source>
</evidence>
<feature type="transmembrane region" description="Helical" evidence="9">
    <location>
        <begin position="265"/>
        <end position="289"/>
    </location>
</feature>
<protein>
    <submittedName>
        <fullName evidence="10">LPS export ABC transporter permease LptG</fullName>
    </submittedName>
</protein>
<dbReference type="Proteomes" id="UP000433788">
    <property type="component" value="Unassembled WGS sequence"/>
</dbReference>
<comment type="subcellular location">
    <subcellularLocation>
        <location evidence="2">Cell membrane</location>
        <topology evidence="2">Multi-pass membrane protein</topology>
    </subcellularLocation>
</comment>
<dbReference type="RefSeq" id="WP_153718873.1">
    <property type="nucleotide sequence ID" value="NZ_WJPP01000002.1"/>
</dbReference>
<sequence length="352" mass="37796">MSRLDRYIMATVLSGALAGLFILLCLNFVFEFIDEAGDIGQADYGLGTALLYVSLQMVHRAYEAFPMATLIGALVSLGALAARSELVVMRAVGMSVAQIARSVVYAGLLLALLAAAIGEWFAPPAVRLAQAVQAEAFGRSVDAGGGGFWVRDGDYFLHGERALRSDVIEGVVAYELAGNRLARVIAAPLAEYTAGRWVLSPATITAFLDDQVMVSEQASAAIGGELNPDMLEVVVVDAATLAVTELLRYIRYLEVNELDSEEYRLAFWVKLSTPLATIVMLLLTVPLVFGSQRSAGVGQKIFLGVIIGLSFFLLNRFLNNAGVIYGLPAPVSALSPTILFFIIALIAMRRVR</sequence>
<feature type="transmembrane region" description="Helical" evidence="9">
    <location>
        <begin position="324"/>
        <end position="347"/>
    </location>
</feature>
<evidence type="ECO:0000256" key="6">
    <source>
        <dbReference type="ARBA" id="ARBA00022989"/>
    </source>
</evidence>
<feature type="transmembrane region" description="Helical" evidence="9">
    <location>
        <begin position="64"/>
        <end position="82"/>
    </location>
</feature>
<reference evidence="10 11" key="1">
    <citation type="submission" date="2019-11" db="EMBL/GenBank/DDBJ databases">
        <authorList>
            <person name="Zhang X.Y."/>
        </authorList>
    </citation>
    <scope>NUCLEOTIDE SEQUENCE [LARGE SCALE GENOMIC DNA]</scope>
    <source>
        <strain evidence="10 11">C176</strain>
    </source>
</reference>
<dbReference type="InterPro" id="IPR005495">
    <property type="entry name" value="LptG/LptF_permease"/>
</dbReference>
<proteinExistence type="inferred from homology"/>
<evidence type="ECO:0000256" key="3">
    <source>
        <dbReference type="ARBA" id="ARBA00007725"/>
    </source>
</evidence>
<evidence type="ECO:0000313" key="10">
    <source>
        <dbReference type="EMBL" id="MRH77806.1"/>
    </source>
</evidence>
<dbReference type="GO" id="GO:0015920">
    <property type="term" value="P:lipopolysaccharide transport"/>
    <property type="evidence" value="ECO:0007669"/>
    <property type="project" value="TreeGrafter"/>
</dbReference>